<evidence type="ECO:0000313" key="1">
    <source>
        <dbReference type="EMBL" id="OTP27168.1"/>
    </source>
</evidence>
<dbReference type="Proteomes" id="UP000195024">
    <property type="component" value="Unassembled WGS sequence"/>
</dbReference>
<accession>A0A242KZG6</accession>
<name>A0A242KZG6_ENTMU</name>
<evidence type="ECO:0000313" key="2">
    <source>
        <dbReference type="Proteomes" id="UP000195024"/>
    </source>
</evidence>
<dbReference type="EMBL" id="NGMS01000001">
    <property type="protein sequence ID" value="OTP27168.1"/>
    <property type="molecule type" value="Genomic_DNA"/>
</dbReference>
<reference evidence="1 2" key="1">
    <citation type="submission" date="2017-05" db="EMBL/GenBank/DDBJ databases">
        <title>The Genome Sequence of Enterococcus mundtii 6B1_DIV0119.</title>
        <authorList>
            <consortium name="The Broad Institute Genomics Platform"/>
            <consortium name="The Broad Institute Genomic Center for Infectious Diseases"/>
            <person name="Earl A."/>
            <person name="Manson A."/>
            <person name="Schwartman J."/>
            <person name="Gilmore M."/>
            <person name="Abouelleil A."/>
            <person name="Cao P."/>
            <person name="Chapman S."/>
            <person name="Cusick C."/>
            <person name="Shea T."/>
            <person name="Young S."/>
            <person name="Neafsey D."/>
            <person name="Nusbaum C."/>
            <person name="Birren B."/>
        </authorList>
    </citation>
    <scope>NUCLEOTIDE SEQUENCE [LARGE SCALE GENOMIC DNA]</scope>
    <source>
        <strain evidence="1 2">6B1_DIV0119</strain>
    </source>
</reference>
<protein>
    <submittedName>
        <fullName evidence="1">Uncharacterized protein</fullName>
    </submittedName>
</protein>
<comment type="caution">
    <text evidence="1">The sequence shown here is derived from an EMBL/GenBank/DDBJ whole genome shotgun (WGS) entry which is preliminary data.</text>
</comment>
<dbReference type="AlphaFoldDB" id="A0A242KZG6"/>
<sequence length="36" mass="4084">MSSLNLLMEQMSARVGSQFVVKKANERSSFAWTDFS</sequence>
<organism evidence="1 2">
    <name type="scientific">Enterococcus mundtii</name>
    <dbReference type="NCBI Taxonomy" id="53346"/>
    <lineage>
        <taxon>Bacteria</taxon>
        <taxon>Bacillati</taxon>
        <taxon>Bacillota</taxon>
        <taxon>Bacilli</taxon>
        <taxon>Lactobacillales</taxon>
        <taxon>Enterococcaceae</taxon>
        <taxon>Enterococcus</taxon>
    </lineage>
</organism>
<proteinExistence type="predicted"/>
<gene>
    <name evidence="1" type="ORF">A5802_000903</name>
</gene>